<dbReference type="InterPro" id="IPR013096">
    <property type="entry name" value="Cupin_2"/>
</dbReference>
<sequence>MLLKTMNNKLVRDNSHKWGEFLEVPVTERFIMRSIRIFDGGKSSIHRHETTELLTVESGTIICLKGFDEANLIEYILNEGDTIFIDAFEWHRIEYVKGEFKEENVSFAQIVELMFGDNKNGDYFIDRFKDAKPSKKWLSR</sequence>
<dbReference type="Gene3D" id="2.60.120.10">
    <property type="entry name" value="Jelly Rolls"/>
    <property type="match status" value="1"/>
</dbReference>
<comment type="caution">
    <text evidence="2">The sequence shown here is derived from an EMBL/GenBank/DDBJ whole genome shotgun (WGS) entry which is preliminary data.</text>
</comment>
<feature type="domain" description="Cupin type-2" evidence="1">
    <location>
        <begin position="40"/>
        <end position="94"/>
    </location>
</feature>
<name>A0A3T2AAP6_LISMN</name>
<protein>
    <submittedName>
        <fullName evidence="2">Cupin domain-containing protein</fullName>
    </submittedName>
</protein>
<evidence type="ECO:0000313" key="5">
    <source>
        <dbReference type="Proteomes" id="UP000355989"/>
    </source>
</evidence>
<accession>A0A3T2AAP6</accession>
<dbReference type="AlphaFoldDB" id="A0A3T2AAP6"/>
<dbReference type="SUPFAM" id="SSF51182">
    <property type="entry name" value="RmlC-like cupins"/>
    <property type="match status" value="1"/>
</dbReference>
<evidence type="ECO:0000313" key="4">
    <source>
        <dbReference type="Proteomes" id="UP000352246"/>
    </source>
</evidence>
<organism evidence="2 5">
    <name type="scientific">Listeria monocytogenes</name>
    <dbReference type="NCBI Taxonomy" id="1639"/>
    <lineage>
        <taxon>Bacteria</taxon>
        <taxon>Bacillati</taxon>
        <taxon>Bacillota</taxon>
        <taxon>Bacilli</taxon>
        <taxon>Bacillales</taxon>
        <taxon>Listeriaceae</taxon>
        <taxon>Listeria</taxon>
    </lineage>
</organism>
<dbReference type="EMBL" id="AAAQOE010000005">
    <property type="protein sequence ID" value="EAE1096922.1"/>
    <property type="molecule type" value="Genomic_DNA"/>
</dbReference>
<dbReference type="InterPro" id="IPR014710">
    <property type="entry name" value="RmlC-like_jellyroll"/>
</dbReference>
<dbReference type="Proteomes" id="UP000355989">
    <property type="component" value="Unassembled WGS sequence"/>
</dbReference>
<evidence type="ECO:0000313" key="2">
    <source>
        <dbReference type="EMBL" id="EAE1096922.1"/>
    </source>
</evidence>
<dbReference type="RefSeq" id="WP_003722947.1">
    <property type="nucleotide sequence ID" value="NZ_CP019623.1"/>
</dbReference>
<proteinExistence type="predicted"/>
<dbReference type="Pfam" id="PF07883">
    <property type="entry name" value="Cupin_2"/>
    <property type="match status" value="1"/>
</dbReference>
<dbReference type="EMBL" id="AAISWI010000012">
    <property type="protein sequence ID" value="ECH7212131.1"/>
    <property type="molecule type" value="Genomic_DNA"/>
</dbReference>
<evidence type="ECO:0000259" key="1">
    <source>
        <dbReference type="Pfam" id="PF07883"/>
    </source>
</evidence>
<dbReference type="Proteomes" id="UP000352246">
    <property type="component" value="Unassembled WGS sequence"/>
</dbReference>
<reference evidence="2 5" key="1">
    <citation type="submission" date="2018-06" db="EMBL/GenBank/DDBJ databases">
        <authorList>
            <consortium name="GenomeTrakr: Next Generation Sequencing Network for Food Pathogen Tracability"/>
        </authorList>
    </citation>
    <scope>NUCLEOTIDE SEQUENCE [LARGE SCALE GENOMIC DNA]</scope>
    <source>
        <strain evidence="3 4">FDA00014472</strain>
        <strain evidence="2 5">FLAG-78586</strain>
    </source>
</reference>
<evidence type="ECO:0000313" key="3">
    <source>
        <dbReference type="EMBL" id="ECH7212131.1"/>
    </source>
</evidence>
<dbReference type="InterPro" id="IPR011051">
    <property type="entry name" value="RmlC_Cupin_sf"/>
</dbReference>
<gene>
    <name evidence="2" type="ORF">APD94_13205</name>
    <name evidence="3" type="ORF">FPL45_12395</name>
</gene>